<dbReference type="PANTHER" id="PTHR30273:SF2">
    <property type="entry name" value="PROTEIN FECR"/>
    <property type="match status" value="1"/>
</dbReference>
<dbReference type="OrthoDB" id="649666at2"/>
<sequence>MKENMENMSPESLFRKAQALGDDIREMESIDTLAAYHKAKFDINKVERKKTVYSLLMRYAALLAIPLLMTSLVLGYLYFDGAEEEVKYAEITAATGSVIRYELPDGSVVWLNAGTTLRYPTVFKKDNRSVELKGEAYFEIQADQERPFYVNTRNGLSVYVYGTKFNVNAYENDDYIETVLEKGKVNVITPNRETIVLTPGEQLLYDKQSQKSVKNKVDVYGKIAWKDGKLVFRNTPLEEIFKRLERHFNVDIQYNNRCEKEYRYRATFRDETLSQILDYLAKSAKMKWKIEESQQQADDTFTKKKIIVDLY</sequence>
<dbReference type="InterPro" id="IPR032508">
    <property type="entry name" value="FecR_C"/>
</dbReference>
<evidence type="ECO:0008006" key="6">
    <source>
        <dbReference type="Google" id="ProtNLM"/>
    </source>
</evidence>
<evidence type="ECO:0000259" key="3">
    <source>
        <dbReference type="Pfam" id="PF16344"/>
    </source>
</evidence>
<evidence type="ECO:0000259" key="2">
    <source>
        <dbReference type="Pfam" id="PF04773"/>
    </source>
</evidence>
<dbReference type="EMBL" id="AGXW01000002">
    <property type="protein sequence ID" value="EKJ91487.1"/>
    <property type="molecule type" value="Genomic_DNA"/>
</dbReference>
<keyword evidence="1" id="KW-0472">Membrane</keyword>
<organism evidence="4 5">
    <name type="scientific">Bacteroides finegoldii CL09T03C10</name>
    <dbReference type="NCBI Taxonomy" id="997888"/>
    <lineage>
        <taxon>Bacteria</taxon>
        <taxon>Pseudomonadati</taxon>
        <taxon>Bacteroidota</taxon>
        <taxon>Bacteroidia</taxon>
        <taxon>Bacteroidales</taxon>
        <taxon>Bacteroidaceae</taxon>
        <taxon>Bacteroides</taxon>
    </lineage>
</organism>
<evidence type="ECO:0000313" key="4">
    <source>
        <dbReference type="EMBL" id="EKJ91487.1"/>
    </source>
</evidence>
<dbReference type="PANTHER" id="PTHR30273">
    <property type="entry name" value="PERIPLASMIC SIGNAL SENSOR AND SIGMA FACTOR ACTIVATOR FECR-RELATED"/>
    <property type="match status" value="1"/>
</dbReference>
<keyword evidence="1" id="KW-1133">Transmembrane helix</keyword>
<dbReference type="AlphaFoldDB" id="K5BU73"/>
<feature type="transmembrane region" description="Helical" evidence="1">
    <location>
        <begin position="55"/>
        <end position="79"/>
    </location>
</feature>
<protein>
    <recommendedName>
        <fullName evidence="6">FecR protein domain-containing protein</fullName>
    </recommendedName>
</protein>
<gene>
    <name evidence="4" type="ORF">HMPREF1057_00322</name>
</gene>
<dbReference type="Pfam" id="PF16344">
    <property type="entry name" value="FecR_C"/>
    <property type="match status" value="1"/>
</dbReference>
<dbReference type="PIRSF" id="PIRSF018266">
    <property type="entry name" value="FecR"/>
    <property type="match status" value="1"/>
</dbReference>
<dbReference type="FunFam" id="2.60.120.1440:FF:000001">
    <property type="entry name" value="Putative anti-sigma factor"/>
    <property type="match status" value="1"/>
</dbReference>
<dbReference type="Gene3D" id="3.55.50.30">
    <property type="match status" value="1"/>
</dbReference>
<evidence type="ECO:0000256" key="1">
    <source>
        <dbReference type="SAM" id="Phobius"/>
    </source>
</evidence>
<dbReference type="InterPro" id="IPR012373">
    <property type="entry name" value="Ferrdict_sens_TM"/>
</dbReference>
<proteinExistence type="predicted"/>
<dbReference type="Proteomes" id="UP000007995">
    <property type="component" value="Unassembled WGS sequence"/>
</dbReference>
<name>K5BU73_9BACE</name>
<accession>K5BU73</accession>
<dbReference type="HOGENOM" id="CLU_050192_2_3_10"/>
<feature type="domain" description="FecR protein" evidence="2">
    <location>
        <begin position="90"/>
        <end position="186"/>
    </location>
</feature>
<dbReference type="GO" id="GO:0016989">
    <property type="term" value="F:sigma factor antagonist activity"/>
    <property type="evidence" value="ECO:0007669"/>
    <property type="project" value="TreeGrafter"/>
</dbReference>
<reference evidence="4 5" key="1">
    <citation type="submission" date="2012-02" db="EMBL/GenBank/DDBJ databases">
        <title>The Genome Sequence of Bacteroides finegoldii CL09T03C10.</title>
        <authorList>
            <consortium name="The Broad Institute Genome Sequencing Platform"/>
            <person name="Earl A."/>
            <person name="Ward D."/>
            <person name="Feldgarden M."/>
            <person name="Gevers D."/>
            <person name="Zitomersky N.L."/>
            <person name="Coyne M.J."/>
            <person name="Comstock L.E."/>
            <person name="Young S.K."/>
            <person name="Zeng Q."/>
            <person name="Gargeya S."/>
            <person name="Fitzgerald M."/>
            <person name="Haas B."/>
            <person name="Abouelleil A."/>
            <person name="Alvarado L."/>
            <person name="Arachchi H.M."/>
            <person name="Berlin A."/>
            <person name="Chapman S.B."/>
            <person name="Gearin G."/>
            <person name="Goldberg J."/>
            <person name="Griggs A."/>
            <person name="Gujja S."/>
            <person name="Hansen M."/>
            <person name="Heiman D."/>
            <person name="Howarth C."/>
            <person name="Larimer J."/>
            <person name="Lui A."/>
            <person name="MacDonald P.J.P."/>
            <person name="McCowen C."/>
            <person name="Montmayeur A."/>
            <person name="Murphy C."/>
            <person name="Neiman D."/>
            <person name="Pearson M."/>
            <person name="Priest M."/>
            <person name="Roberts A."/>
            <person name="Saif S."/>
            <person name="Shea T."/>
            <person name="Sisk P."/>
            <person name="Stolte C."/>
            <person name="Sykes S."/>
            <person name="Wortman J."/>
            <person name="Nusbaum C."/>
            <person name="Birren B."/>
        </authorList>
    </citation>
    <scope>NUCLEOTIDE SEQUENCE [LARGE SCALE GENOMIC DNA]</scope>
    <source>
        <strain evidence="4 5">CL09T03C10</strain>
    </source>
</reference>
<dbReference type="Gene3D" id="2.60.120.1440">
    <property type="match status" value="1"/>
</dbReference>
<dbReference type="InterPro" id="IPR006860">
    <property type="entry name" value="FecR"/>
</dbReference>
<evidence type="ECO:0000313" key="5">
    <source>
        <dbReference type="Proteomes" id="UP000007995"/>
    </source>
</evidence>
<dbReference type="Pfam" id="PF04773">
    <property type="entry name" value="FecR"/>
    <property type="match status" value="1"/>
</dbReference>
<comment type="caution">
    <text evidence="4">The sequence shown here is derived from an EMBL/GenBank/DDBJ whole genome shotgun (WGS) entry which is preliminary data.</text>
</comment>
<feature type="domain" description="Protein FecR C-terminal" evidence="3">
    <location>
        <begin position="229"/>
        <end position="293"/>
    </location>
</feature>
<keyword evidence="1" id="KW-0812">Transmembrane</keyword>